<dbReference type="AlphaFoldDB" id="A0A225E9U0"/>
<evidence type="ECO:0000313" key="2">
    <source>
        <dbReference type="Proteomes" id="UP000214646"/>
    </source>
</evidence>
<dbReference type="RefSeq" id="WP_143392791.1">
    <property type="nucleotide sequence ID" value="NZ_NIDE01000001.1"/>
</dbReference>
<reference evidence="2" key="1">
    <citation type="submission" date="2017-06" db="EMBL/GenBank/DDBJ databases">
        <title>Genome analysis of Fimbriiglobus ruber SP5, the first member of the order Planctomycetales with confirmed chitinolytic capability.</title>
        <authorList>
            <person name="Ravin N.V."/>
            <person name="Rakitin A.L."/>
            <person name="Ivanova A.A."/>
            <person name="Beletsky A.V."/>
            <person name="Kulichevskaya I.S."/>
            <person name="Mardanov A.V."/>
            <person name="Dedysh S.N."/>
        </authorList>
    </citation>
    <scope>NUCLEOTIDE SEQUENCE [LARGE SCALE GENOMIC DNA]</scope>
    <source>
        <strain evidence="2">SP5</strain>
    </source>
</reference>
<gene>
    <name evidence="1" type="ORF">FRUB_00505</name>
</gene>
<accession>A0A225E9U0</accession>
<protein>
    <submittedName>
        <fullName evidence="1">Uncharacterized protein</fullName>
    </submittedName>
</protein>
<name>A0A225E9U0_9BACT</name>
<organism evidence="1 2">
    <name type="scientific">Fimbriiglobus ruber</name>
    <dbReference type="NCBI Taxonomy" id="1908690"/>
    <lineage>
        <taxon>Bacteria</taxon>
        <taxon>Pseudomonadati</taxon>
        <taxon>Planctomycetota</taxon>
        <taxon>Planctomycetia</taxon>
        <taxon>Gemmatales</taxon>
        <taxon>Gemmataceae</taxon>
        <taxon>Fimbriiglobus</taxon>
    </lineage>
</organism>
<sequence>MIVLRSLVVLVVLLAVTTRARSQVPEAPMPHPPLDEVVKEYKRLGLPLPPAGMELIIIGQPVRRDDEDYLYYFLAFRSPPMKANGESKYWAESSFFTPGRVDECHFVPARPVVETIRFPGLVDDSLSLDLAVQCKVYGWDALAEQIYAKGRKQLEDGQSVFDKLHSDAAGYWSGRKTERGTDRKEILRRLKELDAQKKLYPNEGQPSLIGPRKGREFKEILRRLEKTVAPRTSKPGTVDALIDDMSEYCQYLSLYEREALVESDKACAELAALGFDAVPALIAHLNDDRLTRAYFIMSGLFGSYQLDVGQVVGLFLDNLSDYEFGISLEAGDYVDANRVRKWLIDVQKDGEQKWLTARALPSKSFMRNPELVKQATFDDKVPRTNRTILRAVRAKYPERLPELYRSVLQTYPETDSKYYVEEILASKLSREKKLTLLEEGISHASFAHRLNALNALARLDMASCRKRVIPLLKPLLAGTETNDEIFPLIEWANDRNYWDAFTSLVKKAPADVRGRWIFEFTDDLDRNPFRFGTSSRAAGLSEVQRYERLRFLAGFFDDQSIQSLAPEDRLLVETRDYLARRLVWRLPLLNCEGYPVYIPPTQDGPFSRLALRTIVRSALTRELERIRK</sequence>
<evidence type="ECO:0000313" key="1">
    <source>
        <dbReference type="EMBL" id="OWK46806.1"/>
    </source>
</evidence>
<dbReference type="Proteomes" id="UP000214646">
    <property type="component" value="Unassembled WGS sequence"/>
</dbReference>
<dbReference type="EMBL" id="NIDE01000001">
    <property type="protein sequence ID" value="OWK46806.1"/>
    <property type="molecule type" value="Genomic_DNA"/>
</dbReference>
<comment type="caution">
    <text evidence="1">The sequence shown here is derived from an EMBL/GenBank/DDBJ whole genome shotgun (WGS) entry which is preliminary data.</text>
</comment>
<keyword evidence="2" id="KW-1185">Reference proteome</keyword>
<dbReference type="OrthoDB" id="293614at2"/>
<proteinExistence type="predicted"/>